<accession>A0A3D8PNV4</accession>
<evidence type="ECO:0000313" key="1">
    <source>
        <dbReference type="EMBL" id="RDW16918.1"/>
    </source>
</evidence>
<gene>
    <name evidence="1" type="ORF">CWR48_15025</name>
</gene>
<comment type="caution">
    <text evidence="1">The sequence shown here is derived from an EMBL/GenBank/DDBJ whole genome shotgun (WGS) entry which is preliminary data.</text>
</comment>
<dbReference type="Proteomes" id="UP000257143">
    <property type="component" value="Unassembled WGS sequence"/>
</dbReference>
<dbReference type="RefSeq" id="WP_115774148.1">
    <property type="nucleotide sequence ID" value="NZ_PIOC01000023.1"/>
</dbReference>
<evidence type="ECO:0000313" key="2">
    <source>
        <dbReference type="Proteomes" id="UP000257143"/>
    </source>
</evidence>
<reference evidence="2" key="1">
    <citation type="submission" date="2017-11" db="EMBL/GenBank/DDBJ databases">
        <authorList>
            <person name="Zhu W."/>
        </authorList>
    </citation>
    <scope>NUCLEOTIDE SEQUENCE [LARGE SCALE GENOMIC DNA]</scope>
    <source>
        <strain evidence="2">CAU 1183</strain>
    </source>
</reference>
<sequence>MVHGLHQVRLEMPIERVWEFISDVNNWAPLVPGYIEHEIINNQRSIWKLHGDGVIRKTVNLKVDIIEWNKPTDIAFRLSRLNEASIGTGYFKAITLTDFTVEMSGYLNISLKGIIGQMVNPVLNTVIPTVGKEFTEKVAAKMLERNKEKLTV</sequence>
<organism evidence="1 2">
    <name type="scientific">Oceanobacillus arenosus</name>
    <dbReference type="NCBI Taxonomy" id="1229153"/>
    <lineage>
        <taxon>Bacteria</taxon>
        <taxon>Bacillati</taxon>
        <taxon>Bacillota</taxon>
        <taxon>Bacilli</taxon>
        <taxon>Bacillales</taxon>
        <taxon>Bacillaceae</taxon>
        <taxon>Oceanobacillus</taxon>
    </lineage>
</organism>
<keyword evidence="2" id="KW-1185">Reference proteome</keyword>
<dbReference type="EMBL" id="PIOC01000023">
    <property type="protein sequence ID" value="RDW16918.1"/>
    <property type="molecule type" value="Genomic_DNA"/>
</dbReference>
<dbReference type="OrthoDB" id="2374625at2"/>
<dbReference type="SUPFAM" id="SSF55961">
    <property type="entry name" value="Bet v1-like"/>
    <property type="match status" value="1"/>
</dbReference>
<dbReference type="CDD" id="cd07812">
    <property type="entry name" value="SRPBCC"/>
    <property type="match status" value="1"/>
</dbReference>
<name>A0A3D8PNV4_9BACI</name>
<dbReference type="AlphaFoldDB" id="A0A3D8PNV4"/>
<protein>
    <submittedName>
        <fullName evidence="1">SRPBCC family protein</fullName>
    </submittedName>
</protein>
<dbReference type="InterPro" id="IPR023393">
    <property type="entry name" value="START-like_dom_sf"/>
</dbReference>
<proteinExistence type="predicted"/>
<dbReference type="Gene3D" id="3.30.530.20">
    <property type="match status" value="1"/>
</dbReference>